<feature type="compositionally biased region" description="Low complexity" evidence="1">
    <location>
        <begin position="632"/>
        <end position="647"/>
    </location>
</feature>
<dbReference type="SUPFAM" id="SSF52047">
    <property type="entry name" value="RNI-like"/>
    <property type="match status" value="1"/>
</dbReference>
<organism evidence="2 3">
    <name type="scientific">Linnemannia schmuckeri</name>
    <dbReference type="NCBI Taxonomy" id="64567"/>
    <lineage>
        <taxon>Eukaryota</taxon>
        <taxon>Fungi</taxon>
        <taxon>Fungi incertae sedis</taxon>
        <taxon>Mucoromycota</taxon>
        <taxon>Mortierellomycotina</taxon>
        <taxon>Mortierellomycetes</taxon>
        <taxon>Mortierellales</taxon>
        <taxon>Mortierellaceae</taxon>
        <taxon>Linnemannia</taxon>
    </lineage>
</organism>
<protein>
    <recommendedName>
        <fullName evidence="4">F-box domain-containing protein</fullName>
    </recommendedName>
</protein>
<dbReference type="SUPFAM" id="SSF81383">
    <property type="entry name" value="F-box domain"/>
    <property type="match status" value="1"/>
</dbReference>
<dbReference type="EMBL" id="JAAAUQ010001789">
    <property type="protein sequence ID" value="KAF9133540.1"/>
    <property type="molecule type" value="Genomic_DNA"/>
</dbReference>
<evidence type="ECO:0000313" key="3">
    <source>
        <dbReference type="Proteomes" id="UP000748756"/>
    </source>
</evidence>
<comment type="caution">
    <text evidence="2">The sequence shown here is derived from an EMBL/GenBank/DDBJ whole genome shotgun (WGS) entry which is preliminary data.</text>
</comment>
<dbReference type="PANTHER" id="PTHR16134">
    <property type="entry name" value="F-BOX/TPR REPEAT PROTEIN POF3"/>
    <property type="match status" value="1"/>
</dbReference>
<gene>
    <name evidence="2" type="ORF">BG015_003532</name>
</gene>
<dbReference type="PANTHER" id="PTHR16134:SF119">
    <property type="entry name" value="AT02038P-RELATED"/>
    <property type="match status" value="1"/>
</dbReference>
<accession>A0A9P5V3F6</accession>
<name>A0A9P5V3F6_9FUNG</name>
<dbReference type="AlphaFoldDB" id="A0A9P5V3F6"/>
<feature type="region of interest" description="Disordered" evidence="1">
    <location>
        <begin position="632"/>
        <end position="663"/>
    </location>
</feature>
<dbReference type="OrthoDB" id="2449834at2759"/>
<feature type="region of interest" description="Disordered" evidence="1">
    <location>
        <begin position="98"/>
        <end position="124"/>
    </location>
</feature>
<proteinExistence type="predicted"/>
<evidence type="ECO:0008006" key="4">
    <source>
        <dbReference type="Google" id="ProtNLM"/>
    </source>
</evidence>
<reference evidence="2" key="1">
    <citation type="journal article" date="2020" name="Fungal Divers.">
        <title>Resolving the Mortierellaceae phylogeny through synthesis of multi-gene phylogenetics and phylogenomics.</title>
        <authorList>
            <person name="Vandepol N."/>
            <person name="Liber J."/>
            <person name="Desiro A."/>
            <person name="Na H."/>
            <person name="Kennedy M."/>
            <person name="Barry K."/>
            <person name="Grigoriev I.V."/>
            <person name="Miller A.N."/>
            <person name="O'Donnell K."/>
            <person name="Stajich J.E."/>
            <person name="Bonito G."/>
        </authorList>
    </citation>
    <scope>NUCLEOTIDE SEQUENCE</scope>
    <source>
        <strain evidence="2">NRRL 6426</strain>
    </source>
</reference>
<dbReference type="Proteomes" id="UP000748756">
    <property type="component" value="Unassembled WGS sequence"/>
</dbReference>
<evidence type="ECO:0000256" key="1">
    <source>
        <dbReference type="SAM" id="MobiDB-lite"/>
    </source>
</evidence>
<keyword evidence="3" id="KW-1185">Reference proteome</keyword>
<dbReference type="InterPro" id="IPR032675">
    <property type="entry name" value="LRR_dom_sf"/>
</dbReference>
<sequence length="763" mass="86236">MSFINPALDIPEILAHLGSFLTQKDARLCVLVSKAWYHAFQPVLWEHVETANNISPQAMEKHAHHIRTLSLADTNGLEVVLLRCTRLRTLVLWPDALEDEEDDDEYENEDNDSEGYDSSEEEEEGQLFGSHALSTLFGNECSFISWTKTEGRKGPLSCSGSSVDLSGRDSVCEWLQDRGEQNAAVGAWEWDKVRRDSGVGEETVAHGLDGEVALFHTVDAVQSYANSALQRQEPSHLQQQHYHHPYPDYHQRQQQEKKQEETPILSREKQSLLAELLLRNPGLVHIEVYVERKSPGGSFWRALAATEPKPPHLPTSSSPATIGHWNLGSVMAPKTSPRLLTFQSLVNLHVHQHIKPFLQMCTRLESLDLEGCSLRQLDDEYYKGLQFPRLKHIKFGRIKDWSLWSQLLFIRQCHELQTLNWRVPRLGFPVQGFCDALEADWPNLVSLTLPESRLNDAELAKILADAAPLTTLSIRRSDFAEYSFRALRRHFRTLRQLDLFQCLGLGSDMAQHILESCPLLESFEGNKLLLRDVAQGLCGGRRKGWSCHGLRVLDVHLAGHSSAIEVDPHEDALPVQWMVYSQLAKMDNLVNLSIGGKSAHPHPHPHGVEPVVALTEVTPPVPPLHYSAASAVSTTSSFPPSAPYTSPRDQTERSGRPSARVSRRRIDGLHLSLDDGLGQLSTLKNLRFLRFTGLEQEMEEEDVRWMIVQWPELKVLQGKLHSNERCQNVLESLLAVYGISAWTNYNQPPLRPPQPQHPHHLHL</sequence>
<dbReference type="InterPro" id="IPR036047">
    <property type="entry name" value="F-box-like_dom_sf"/>
</dbReference>
<dbReference type="Gene3D" id="3.80.10.10">
    <property type="entry name" value="Ribonuclease Inhibitor"/>
    <property type="match status" value="1"/>
</dbReference>
<evidence type="ECO:0000313" key="2">
    <source>
        <dbReference type="EMBL" id="KAF9133540.1"/>
    </source>
</evidence>